<dbReference type="AlphaFoldDB" id="D3FXW5"/>
<sequence length="40" mass="4778">MSFIYVIGFIVMLAYLYFTVQIGGLFLYLLKNEIRKEEIK</sequence>
<gene>
    <name evidence="2" type="ordered locus">BpOF4_04440</name>
</gene>
<keyword evidence="3" id="KW-1185">Reference proteome</keyword>
<name>D3FXW5_ALKPO</name>
<evidence type="ECO:0000256" key="1">
    <source>
        <dbReference type="SAM" id="Phobius"/>
    </source>
</evidence>
<keyword evidence="1" id="KW-0812">Transmembrane</keyword>
<proteinExistence type="predicted"/>
<feature type="transmembrane region" description="Helical" evidence="1">
    <location>
        <begin position="6"/>
        <end position="30"/>
    </location>
</feature>
<protein>
    <submittedName>
        <fullName evidence="2">Uncharacterized protein</fullName>
    </submittedName>
</protein>
<dbReference type="EMBL" id="CP001878">
    <property type="protein sequence ID" value="ADC48952.1"/>
    <property type="molecule type" value="Genomic_DNA"/>
</dbReference>
<dbReference type="KEGG" id="bpf:BpOF4_04440"/>
<evidence type="ECO:0000313" key="3">
    <source>
        <dbReference type="Proteomes" id="UP000001544"/>
    </source>
</evidence>
<accession>D3FXW5</accession>
<organism evidence="2 3">
    <name type="scientific">Alkalihalophilus pseudofirmus (strain ATCC BAA-2126 / JCM 17055 / OF4)</name>
    <name type="common">Bacillus pseudofirmus</name>
    <dbReference type="NCBI Taxonomy" id="398511"/>
    <lineage>
        <taxon>Bacteria</taxon>
        <taxon>Bacillati</taxon>
        <taxon>Bacillota</taxon>
        <taxon>Bacilli</taxon>
        <taxon>Bacillales</taxon>
        <taxon>Bacillaceae</taxon>
        <taxon>Alkalihalophilus</taxon>
    </lineage>
</organism>
<evidence type="ECO:0000313" key="2">
    <source>
        <dbReference type="EMBL" id="ADC48952.1"/>
    </source>
</evidence>
<dbReference type="Proteomes" id="UP000001544">
    <property type="component" value="Chromosome"/>
</dbReference>
<keyword evidence="1" id="KW-1133">Transmembrane helix</keyword>
<dbReference type="HOGENOM" id="CLU_3285136_0_0_9"/>
<dbReference type="STRING" id="398511.BpOF4_04440"/>
<keyword evidence="1" id="KW-0472">Membrane</keyword>
<reference evidence="2 3" key="1">
    <citation type="journal article" date="2011" name="Environ. Microbiol.">
        <title>Genome of alkaliphilic Bacillus pseudofirmus OF4 reveals adaptations that support the ability to grow in an external pH range from 7.5 to 11.4.</title>
        <authorList>
            <person name="Janto B."/>
            <person name="Ahmed A."/>
            <person name="Ito M."/>
            <person name="Liu J."/>
            <person name="Hicks D.B."/>
            <person name="Pagni S."/>
            <person name="Fackelmayer O.J."/>
            <person name="Smith T.A."/>
            <person name="Earl J."/>
            <person name="Elbourne L.D."/>
            <person name="Hassan K."/>
            <person name="Paulsen I.T."/>
            <person name="Kolsto A.B."/>
            <person name="Tourasse N.J."/>
            <person name="Ehrlich G.D."/>
            <person name="Boissy R."/>
            <person name="Ivey D.M."/>
            <person name="Li G."/>
            <person name="Xue Y."/>
            <person name="Ma Y."/>
            <person name="Hu F.Z."/>
            <person name="Krulwich T.A."/>
        </authorList>
    </citation>
    <scope>NUCLEOTIDE SEQUENCE [LARGE SCALE GENOMIC DNA]</scope>
    <source>
        <strain evidence="3">ATCC BAA-2126 / JCM 17055 / OF4</strain>
    </source>
</reference>